<organism evidence="2">
    <name type="scientific">marine sediment metagenome</name>
    <dbReference type="NCBI Taxonomy" id="412755"/>
    <lineage>
        <taxon>unclassified sequences</taxon>
        <taxon>metagenomes</taxon>
        <taxon>ecological metagenomes</taxon>
    </lineage>
</organism>
<dbReference type="AlphaFoldDB" id="A0A0F8ZGA8"/>
<feature type="region of interest" description="Disordered" evidence="1">
    <location>
        <begin position="108"/>
        <end position="170"/>
    </location>
</feature>
<reference evidence="2" key="1">
    <citation type="journal article" date="2015" name="Nature">
        <title>Complex archaea that bridge the gap between prokaryotes and eukaryotes.</title>
        <authorList>
            <person name="Spang A."/>
            <person name="Saw J.H."/>
            <person name="Jorgensen S.L."/>
            <person name="Zaremba-Niedzwiedzka K."/>
            <person name="Martijn J."/>
            <person name="Lind A.E."/>
            <person name="van Eijk R."/>
            <person name="Schleper C."/>
            <person name="Guy L."/>
            <person name="Ettema T.J."/>
        </authorList>
    </citation>
    <scope>NUCLEOTIDE SEQUENCE</scope>
</reference>
<gene>
    <name evidence="2" type="ORF">LCGC14_2699270</name>
</gene>
<feature type="compositionally biased region" description="Acidic residues" evidence="1">
    <location>
        <begin position="108"/>
        <end position="117"/>
    </location>
</feature>
<sequence length="234" mass="26036">MTVTRHSLRFKCRVRDCPWPKDEAIHVPWCLGIDVKHWADKPTHQHWPKKGMGGNNPKSKIVAILCVTCHDRIDNGEWGNAVKPFPGRGRVYFAWDIHGNTLIERDIDDPVLSDGDEAALPTKGAPTSVSSPSPSAGEKEESDGEDGKAIQLDGAGPDGHTDNDVRSPGRLHSHTAALTHEQRVAIAQQIKDAKQRHPFFAGDTANLWEEELGEDFWNIYANEFGYTYPSLRNV</sequence>
<comment type="caution">
    <text evidence="2">The sequence shown here is derived from an EMBL/GenBank/DDBJ whole genome shotgun (WGS) entry which is preliminary data.</text>
</comment>
<name>A0A0F8ZGA8_9ZZZZ</name>
<proteinExistence type="predicted"/>
<dbReference type="EMBL" id="LAZR01048051">
    <property type="protein sequence ID" value="KKK92803.1"/>
    <property type="molecule type" value="Genomic_DNA"/>
</dbReference>
<feature type="compositionally biased region" description="Low complexity" evidence="1">
    <location>
        <begin position="126"/>
        <end position="136"/>
    </location>
</feature>
<evidence type="ECO:0000313" key="2">
    <source>
        <dbReference type="EMBL" id="KKK92803.1"/>
    </source>
</evidence>
<feature type="non-terminal residue" evidence="2">
    <location>
        <position position="234"/>
    </location>
</feature>
<evidence type="ECO:0000256" key="1">
    <source>
        <dbReference type="SAM" id="MobiDB-lite"/>
    </source>
</evidence>
<accession>A0A0F8ZGA8</accession>
<protein>
    <submittedName>
        <fullName evidence="2">Uncharacterized protein</fullName>
    </submittedName>
</protein>